<protein>
    <submittedName>
        <fullName evidence="1">Uncharacterized protein</fullName>
    </submittedName>
</protein>
<reference evidence="1" key="1">
    <citation type="submission" date="2020-05" db="EMBL/GenBank/DDBJ databases">
        <title>Large-scale comparative analyses of tick genomes elucidate their genetic diversity and vector capacities.</title>
        <authorList>
            <person name="Jia N."/>
            <person name="Wang J."/>
            <person name="Shi W."/>
            <person name="Du L."/>
            <person name="Sun Y."/>
            <person name="Zhan W."/>
            <person name="Jiang J."/>
            <person name="Wang Q."/>
            <person name="Zhang B."/>
            <person name="Ji P."/>
            <person name="Sakyi L.B."/>
            <person name="Cui X."/>
            <person name="Yuan T."/>
            <person name="Jiang B."/>
            <person name="Yang W."/>
            <person name="Lam T.T.-Y."/>
            <person name="Chang Q."/>
            <person name="Ding S."/>
            <person name="Wang X."/>
            <person name="Zhu J."/>
            <person name="Ruan X."/>
            <person name="Zhao L."/>
            <person name="Wei J."/>
            <person name="Que T."/>
            <person name="Du C."/>
            <person name="Cheng J."/>
            <person name="Dai P."/>
            <person name="Han X."/>
            <person name="Huang E."/>
            <person name="Gao Y."/>
            <person name="Liu J."/>
            <person name="Shao H."/>
            <person name="Ye R."/>
            <person name="Li L."/>
            <person name="Wei W."/>
            <person name="Wang X."/>
            <person name="Wang C."/>
            <person name="Yang T."/>
            <person name="Huo Q."/>
            <person name="Li W."/>
            <person name="Guo W."/>
            <person name="Chen H."/>
            <person name="Zhou L."/>
            <person name="Ni X."/>
            <person name="Tian J."/>
            <person name="Zhou Y."/>
            <person name="Sheng Y."/>
            <person name="Liu T."/>
            <person name="Pan Y."/>
            <person name="Xia L."/>
            <person name="Li J."/>
            <person name="Zhao F."/>
            <person name="Cao W."/>
        </authorList>
    </citation>
    <scope>NUCLEOTIDE SEQUENCE</scope>
    <source>
        <strain evidence="1">Dsil-2018</strain>
    </source>
</reference>
<keyword evidence="2" id="KW-1185">Reference proteome</keyword>
<proteinExistence type="predicted"/>
<evidence type="ECO:0000313" key="2">
    <source>
        <dbReference type="Proteomes" id="UP000821865"/>
    </source>
</evidence>
<evidence type="ECO:0000313" key="1">
    <source>
        <dbReference type="EMBL" id="KAH7933109.1"/>
    </source>
</evidence>
<dbReference type="Proteomes" id="UP000821865">
    <property type="component" value="Chromosome 9"/>
</dbReference>
<name>A0ACB8C2Q8_DERSI</name>
<gene>
    <name evidence="1" type="ORF">HPB49_008300</name>
</gene>
<accession>A0ACB8C2Q8</accession>
<sequence>MTSARPAPTLQCPPVNLRCLLLFARVPGQAPSLWAHGKATSQQQSSRSRVRPDDENGDEATVRQESTGRRSSRSQASSERACDVCGRRFANSSHLARHRRTHRGSSDEFLCADCLLSFARKDALQRHMLTHTGLRPYICRVCGSAFTQRSSATRHERNIHGLP</sequence>
<comment type="caution">
    <text evidence="1">The sequence shown here is derived from an EMBL/GenBank/DDBJ whole genome shotgun (WGS) entry which is preliminary data.</text>
</comment>
<organism evidence="1 2">
    <name type="scientific">Dermacentor silvarum</name>
    <name type="common">Tick</name>
    <dbReference type="NCBI Taxonomy" id="543639"/>
    <lineage>
        <taxon>Eukaryota</taxon>
        <taxon>Metazoa</taxon>
        <taxon>Ecdysozoa</taxon>
        <taxon>Arthropoda</taxon>
        <taxon>Chelicerata</taxon>
        <taxon>Arachnida</taxon>
        <taxon>Acari</taxon>
        <taxon>Parasitiformes</taxon>
        <taxon>Ixodida</taxon>
        <taxon>Ixodoidea</taxon>
        <taxon>Ixodidae</taxon>
        <taxon>Rhipicephalinae</taxon>
        <taxon>Dermacentor</taxon>
    </lineage>
</organism>
<dbReference type="EMBL" id="CM023478">
    <property type="protein sequence ID" value="KAH7933109.1"/>
    <property type="molecule type" value="Genomic_DNA"/>
</dbReference>